<feature type="domain" description="DUF11" evidence="1">
    <location>
        <begin position="1151"/>
        <end position="1247"/>
    </location>
</feature>
<dbReference type="SUPFAM" id="SSF49401">
    <property type="entry name" value="Bacterial adhesins"/>
    <property type="match status" value="1"/>
</dbReference>
<dbReference type="PANTHER" id="PTHR34819">
    <property type="entry name" value="LARGE CYSTEINE-RICH PERIPLASMIC PROTEIN OMCB"/>
    <property type="match status" value="1"/>
</dbReference>
<dbReference type="InterPro" id="IPR051172">
    <property type="entry name" value="Chlamydia_OmcB"/>
</dbReference>
<protein>
    <submittedName>
        <fullName evidence="2">Conserved repeat domain protein</fullName>
    </submittedName>
</protein>
<evidence type="ECO:0000313" key="2">
    <source>
        <dbReference type="EMBL" id="EES90547.1"/>
    </source>
</evidence>
<dbReference type="PANTHER" id="PTHR34819:SF3">
    <property type="entry name" value="CELL SURFACE PROTEIN"/>
    <property type="match status" value="1"/>
</dbReference>
<dbReference type="InterPro" id="IPR008966">
    <property type="entry name" value="Adhesion_dom_sf"/>
</dbReference>
<proteinExistence type="predicted"/>
<dbReference type="Proteomes" id="UP000006160">
    <property type="component" value="Unassembled WGS sequence"/>
</dbReference>
<sequence>MPNNLIFSRNTNGNVIFTGNAIGLSKQENSQNSGTVNSIGALMASDLNYLQVPTYPPATTLDYLLDSSRATLNIPNGSNILFAVLSWGGCCKVPGENRISAVVNNVILKSPNPSAPSKYIFPKETYFTDKTKDIVFYSCYAIITNEMQDAISGSYRVSEIPVTSTATDNSNNCGGWTLAVVYTNPSLPARSISIYAGLEAVDSLNPFISTISFSKTPESTSQKGRALLSAIHASATLGNNKVLFGPNEYDLTPLSGPRNLSDHFFGSQINDNNGNTDTSGTFGDRNQDILSGNNIIAGRQGWDITNVDASHGLISYQTSGTFKFVTTNNNYLLNMYGLQVDIEVPKLSINKTVSPTFASIGDVVEYTISIPNNSSTTFNNLVLTDTLSNEISYVPNSLTINEHPSGDSPITGVNLGDLAPSQTTIVKFKAHIDLESSNTYDYLNYATLNYEVGTTPNVVSASTKSNINKLFSSSIIIKPNMSITSIPTMVSLKDVVEYTITIENNTTSNITNVILNNSLPSEFSYIIGSLTINGISINSNTKMGIAIGYINSWQTIVVKFKANVNSKPNSGSKYTTSATLDYEFNTADGLLPYSITSTNNIGYLVGGDTPHINNITKTVLPAFASIGDDVEYTISIPNNTSITFNNLILTDTLPNETSYVPNSLTIDGNYSNDSLIIGVTLGNLAPSQTILVKFKAHINSEPSNNFYYINFASVKYEIGTIPNVISSSTKSNINKLYSSSIIIKPNMNIDTNSTAVSLGDIVEYIITVNNDTTDIIEDLTLTNSLPTEFSYISDSLTINDISITSNPDDGVSIGSIIPWQTIIIKFKAKVNSKPNNINYEYTDFVKLSYKFNTDDGLLSYTIKSTNTINYEAASNNPELTNINKTVSPIFASVEDIVEYTISIPNNTLTTFNNLVLIDKLSPELSYVPNSLTVDGIPSNYSPITGVILGNLPPNHTLLVKFKAEVTSESNNSFDYINFATVNYEIGTPPNAILATSKSNINKLYSSSIIIKPYMNITASPVIVSINDIVEYNITINNSTSNSIYDSVLTNELPSEFSYIPDSLTINGMSINGNLNNGITLGSINPWQTIIIKFKTLVNSEPNDVNSQYTDFATLNYKFNTSDGLLPYIITTSNTVNSLGISVSPIVIKTAISSNSDPNIADIGDTINYTVTIKNPSNKTIKNVIFKDSLPNNLSIKSNSLTVNEKPISGNIETGLDLGDIPTEDTIVINFIAEVMRFTYTNSAIVNYQFLSPNNTLLSSSIIATNSIYSNNTSNTIDLKPITFNYKKIIYKNTSITEKITSITLNNNKLKYSLFKPPENGYAKVDMYGTWKYTPKVNFIGLDNFHILIRDDDNNYSISKITILIRNFPDSFDELHCCKNKF</sequence>
<feature type="domain" description="DUF11" evidence="1">
    <location>
        <begin position="882"/>
        <end position="983"/>
    </location>
</feature>
<name>A0A9P2LKK2_CLOBO</name>
<dbReference type="NCBIfam" id="TIGR01451">
    <property type="entry name" value="B_ant_repeat"/>
    <property type="match status" value="7"/>
</dbReference>
<gene>
    <name evidence="2" type="ORF">CLG_B1307</name>
</gene>
<reference evidence="2 3" key="1">
    <citation type="submission" date="2009-10" db="EMBL/GenBank/DDBJ databases">
        <authorList>
            <person name="Shrivastava S."/>
            <person name="Brinkac L.B."/>
            <person name="Brown J.L."/>
            <person name="Bruce D.B."/>
            <person name="Detter C."/>
            <person name="Green L.D."/>
            <person name="Munk C.A."/>
            <person name="Rogers Y.C."/>
            <person name="Tapia R."/>
            <person name="Saunders E.S."/>
            <person name="Sims D.R."/>
            <person name="Smith L.A."/>
            <person name="Smith T.J."/>
            <person name="Sutton G."/>
            <person name="Brettin T."/>
        </authorList>
    </citation>
    <scope>NUCLEOTIDE SEQUENCE [LARGE SCALE GENOMIC DNA]</scope>
    <source>
        <strain evidence="3">D str. 1873</strain>
    </source>
</reference>
<feature type="domain" description="DUF11" evidence="1">
    <location>
        <begin position="615"/>
        <end position="715"/>
    </location>
</feature>
<dbReference type="InterPro" id="IPR001434">
    <property type="entry name" value="OmcB-like_DUF11"/>
</dbReference>
<evidence type="ECO:0000259" key="1">
    <source>
        <dbReference type="Pfam" id="PF01345"/>
    </source>
</evidence>
<feature type="domain" description="DUF11" evidence="1">
    <location>
        <begin position="751"/>
        <end position="837"/>
    </location>
</feature>
<accession>A0A9P2LKK2</accession>
<feature type="domain" description="DUF11" evidence="1">
    <location>
        <begin position="347"/>
        <end position="450"/>
    </location>
</feature>
<feature type="domain" description="DUF11" evidence="1">
    <location>
        <begin position="486"/>
        <end position="581"/>
    </location>
</feature>
<dbReference type="EMBL" id="ACSJ01000007">
    <property type="protein sequence ID" value="EES90547.1"/>
    <property type="molecule type" value="Genomic_DNA"/>
</dbReference>
<comment type="caution">
    <text evidence="2">The sequence shown here is derived from an EMBL/GenBank/DDBJ whole genome shotgun (WGS) entry which is preliminary data.</text>
</comment>
<evidence type="ECO:0000313" key="3">
    <source>
        <dbReference type="Proteomes" id="UP000006160"/>
    </source>
</evidence>
<dbReference type="Gene3D" id="2.60.40.740">
    <property type="match status" value="4"/>
</dbReference>
<organism evidence="2 3">
    <name type="scientific">Clostridium botulinum D str. 1873</name>
    <dbReference type="NCBI Taxonomy" id="592027"/>
    <lineage>
        <taxon>Bacteria</taxon>
        <taxon>Bacillati</taxon>
        <taxon>Bacillota</taxon>
        <taxon>Clostridia</taxon>
        <taxon>Eubacteriales</taxon>
        <taxon>Clostridiaceae</taxon>
        <taxon>Clostridium</taxon>
    </lineage>
</organism>
<dbReference type="RefSeq" id="WP_003375034.1">
    <property type="nucleotide sequence ID" value="NZ_ACSJ01000007.1"/>
</dbReference>
<dbReference type="InterPro" id="IPR047589">
    <property type="entry name" value="DUF11_rpt"/>
</dbReference>
<dbReference type="Pfam" id="PF01345">
    <property type="entry name" value="DUF11"/>
    <property type="match status" value="6"/>
</dbReference>